<proteinExistence type="predicted"/>
<organism evidence="1 2">
    <name type="scientific">Marchantia polymorpha</name>
    <name type="common">Common liverwort</name>
    <name type="synonym">Marchantia aquatica</name>
    <dbReference type="NCBI Taxonomy" id="3197"/>
    <lineage>
        <taxon>Eukaryota</taxon>
        <taxon>Viridiplantae</taxon>
        <taxon>Streptophyta</taxon>
        <taxon>Embryophyta</taxon>
        <taxon>Marchantiophyta</taxon>
        <taxon>Marchantiopsida</taxon>
        <taxon>Marchantiidae</taxon>
        <taxon>Marchantiales</taxon>
        <taxon>Marchantiaceae</taxon>
        <taxon>Marchantia</taxon>
    </lineage>
</organism>
<accession>A0A2R6X1V9</accession>
<gene>
    <name evidence="1" type="ORF">MARPO_0042s0096</name>
</gene>
<dbReference type="OrthoDB" id="10380252at2759"/>
<dbReference type="EMBL" id="KZ772714">
    <property type="protein sequence ID" value="PTQ40061.1"/>
    <property type="molecule type" value="Genomic_DNA"/>
</dbReference>
<name>A0A2R6X1V9_MARPO</name>
<reference evidence="2" key="1">
    <citation type="journal article" date="2017" name="Cell">
        <title>Insights into land plant evolution garnered from the Marchantia polymorpha genome.</title>
        <authorList>
            <person name="Bowman J.L."/>
            <person name="Kohchi T."/>
            <person name="Yamato K.T."/>
            <person name="Jenkins J."/>
            <person name="Shu S."/>
            <person name="Ishizaki K."/>
            <person name="Yamaoka S."/>
            <person name="Nishihama R."/>
            <person name="Nakamura Y."/>
            <person name="Berger F."/>
            <person name="Adam C."/>
            <person name="Aki S.S."/>
            <person name="Althoff F."/>
            <person name="Araki T."/>
            <person name="Arteaga-Vazquez M.A."/>
            <person name="Balasubrmanian S."/>
            <person name="Barry K."/>
            <person name="Bauer D."/>
            <person name="Boehm C.R."/>
            <person name="Briginshaw L."/>
            <person name="Caballero-Perez J."/>
            <person name="Catarino B."/>
            <person name="Chen F."/>
            <person name="Chiyoda S."/>
            <person name="Chovatia M."/>
            <person name="Davies K.M."/>
            <person name="Delmans M."/>
            <person name="Demura T."/>
            <person name="Dierschke T."/>
            <person name="Dolan L."/>
            <person name="Dorantes-Acosta A.E."/>
            <person name="Eklund D.M."/>
            <person name="Florent S.N."/>
            <person name="Flores-Sandoval E."/>
            <person name="Fujiyama A."/>
            <person name="Fukuzawa H."/>
            <person name="Galik B."/>
            <person name="Grimanelli D."/>
            <person name="Grimwood J."/>
            <person name="Grossniklaus U."/>
            <person name="Hamada T."/>
            <person name="Haseloff J."/>
            <person name="Hetherington A.J."/>
            <person name="Higo A."/>
            <person name="Hirakawa Y."/>
            <person name="Hundley H.N."/>
            <person name="Ikeda Y."/>
            <person name="Inoue K."/>
            <person name="Inoue S.I."/>
            <person name="Ishida S."/>
            <person name="Jia Q."/>
            <person name="Kakita M."/>
            <person name="Kanazawa T."/>
            <person name="Kawai Y."/>
            <person name="Kawashima T."/>
            <person name="Kennedy M."/>
            <person name="Kinose K."/>
            <person name="Kinoshita T."/>
            <person name="Kohara Y."/>
            <person name="Koide E."/>
            <person name="Komatsu K."/>
            <person name="Kopischke S."/>
            <person name="Kubo M."/>
            <person name="Kyozuka J."/>
            <person name="Lagercrantz U."/>
            <person name="Lin S.S."/>
            <person name="Lindquist E."/>
            <person name="Lipzen A.M."/>
            <person name="Lu C.W."/>
            <person name="De Luna E."/>
            <person name="Martienssen R.A."/>
            <person name="Minamino N."/>
            <person name="Mizutani M."/>
            <person name="Mizutani M."/>
            <person name="Mochizuki N."/>
            <person name="Monte I."/>
            <person name="Mosher R."/>
            <person name="Nagasaki H."/>
            <person name="Nakagami H."/>
            <person name="Naramoto S."/>
            <person name="Nishitani K."/>
            <person name="Ohtani M."/>
            <person name="Okamoto T."/>
            <person name="Okumura M."/>
            <person name="Phillips J."/>
            <person name="Pollak B."/>
            <person name="Reinders A."/>
            <person name="Rovekamp M."/>
            <person name="Sano R."/>
            <person name="Sawa S."/>
            <person name="Schmid M.W."/>
            <person name="Shirakawa M."/>
            <person name="Solano R."/>
            <person name="Spunde A."/>
            <person name="Suetsugu N."/>
            <person name="Sugano S."/>
            <person name="Sugiyama A."/>
            <person name="Sun R."/>
            <person name="Suzuki Y."/>
            <person name="Takenaka M."/>
            <person name="Takezawa D."/>
            <person name="Tomogane H."/>
            <person name="Tsuzuki M."/>
            <person name="Ueda T."/>
            <person name="Umeda M."/>
            <person name="Ward J.M."/>
            <person name="Watanabe Y."/>
            <person name="Yazaki K."/>
            <person name="Yokoyama R."/>
            <person name="Yoshitake Y."/>
            <person name="Yotsui I."/>
            <person name="Zachgo S."/>
            <person name="Schmutz J."/>
        </authorList>
    </citation>
    <scope>NUCLEOTIDE SEQUENCE [LARGE SCALE GENOMIC DNA]</scope>
    <source>
        <strain evidence="2">Tak-1</strain>
    </source>
</reference>
<dbReference type="Proteomes" id="UP000244005">
    <property type="component" value="Unassembled WGS sequence"/>
</dbReference>
<dbReference type="Gramene" id="Mp2g14730.1">
    <property type="protein sequence ID" value="Mp2g14730.1.cds1"/>
    <property type="gene ID" value="Mp2g14730"/>
</dbReference>
<dbReference type="AlphaFoldDB" id="A0A2R6X1V9"/>
<evidence type="ECO:0000313" key="2">
    <source>
        <dbReference type="Proteomes" id="UP000244005"/>
    </source>
</evidence>
<keyword evidence="2" id="KW-1185">Reference proteome</keyword>
<protein>
    <submittedName>
        <fullName evidence="1">Uncharacterized protein</fullName>
    </submittedName>
</protein>
<sequence>MWQGIYNHAFCFTNFGTLHQILSGMEGIGAMSNLKLIALISIVVLVFTSTTFLVEKVGAVDQDPLLGFSRNATRSTVRRICGGARAALDIENFSGLIAMNTIDDHFRFQHRPCSCRRCISLTTRRSANHPHRIHEGLERNRVDFRTPGANAGKESGWVFAERMYKTLLLDLQNFYL</sequence>
<evidence type="ECO:0000313" key="1">
    <source>
        <dbReference type="EMBL" id="PTQ40061.1"/>
    </source>
</evidence>